<keyword evidence="2" id="KW-0067">ATP-binding</keyword>
<name>A0A1C7I9V6_9FIRM</name>
<dbReference type="KEGG" id="byl:A4V09_05800"/>
<gene>
    <name evidence="2" type="ORF">A4V09_05800</name>
</gene>
<dbReference type="PANTHER" id="PTHR42759:SF1">
    <property type="entry name" value="MAGNESIUM-CHELATASE SUBUNIT CHLD"/>
    <property type="match status" value="1"/>
</dbReference>
<dbReference type="AlphaFoldDB" id="A0A1C7I9V6"/>
<dbReference type="InterPro" id="IPR027417">
    <property type="entry name" value="P-loop_NTPase"/>
</dbReference>
<dbReference type="Gene3D" id="3.40.50.300">
    <property type="entry name" value="P-loop containing nucleotide triphosphate hydrolases"/>
    <property type="match status" value="1"/>
</dbReference>
<dbReference type="Proteomes" id="UP000092574">
    <property type="component" value="Chromosome"/>
</dbReference>
<dbReference type="STRING" id="1796616.A4V09_05800"/>
<dbReference type="Pfam" id="PF07728">
    <property type="entry name" value="AAA_5"/>
    <property type="match status" value="1"/>
</dbReference>
<evidence type="ECO:0000313" key="2">
    <source>
        <dbReference type="EMBL" id="ANU75319.1"/>
    </source>
</evidence>
<dbReference type="SMART" id="SM00382">
    <property type="entry name" value="AAA"/>
    <property type="match status" value="1"/>
</dbReference>
<dbReference type="CDD" id="cd00009">
    <property type="entry name" value="AAA"/>
    <property type="match status" value="1"/>
</dbReference>
<dbReference type="PANTHER" id="PTHR42759">
    <property type="entry name" value="MOXR FAMILY PROTEIN"/>
    <property type="match status" value="1"/>
</dbReference>
<reference evidence="2" key="1">
    <citation type="submission" date="2017-04" db="EMBL/GenBank/DDBJ databases">
        <title>Complete Genome Sequences of Twelve Strains of a Stable Defined Moderately Diverse Mouse Microbiota 2 (sDMDMm2).</title>
        <authorList>
            <person name="Uchimura Y."/>
            <person name="Wyss M."/>
            <person name="Brugiroux S."/>
            <person name="Limenitakis J.P."/>
            <person name="Stecher B."/>
            <person name="McCoy K.D."/>
            <person name="Macpherson A.J."/>
        </authorList>
    </citation>
    <scope>NUCLEOTIDE SEQUENCE</scope>
    <source>
        <strain evidence="2">YL58</strain>
    </source>
</reference>
<dbReference type="GO" id="GO:0005524">
    <property type="term" value="F:ATP binding"/>
    <property type="evidence" value="ECO:0007669"/>
    <property type="project" value="UniProtKB-KW"/>
</dbReference>
<dbReference type="EMBL" id="CP015405">
    <property type="protein sequence ID" value="ANU75319.1"/>
    <property type="molecule type" value="Genomic_DNA"/>
</dbReference>
<sequence>MNIGQAKQEIENTVRAYTKKKADGSYAIPAVHQRPVLLIGPPGIGKTAIMEQIAGSLQIGLVAYTITHHTRQSAIGLPVIEKRLFDGKEYTVTEYTMSEIVASVYQCMERTGCREGILFIDEINCVSETLAPTMLQFLQCKTFGSHKIPEGWVIVAAGNPPEYNKSVREFDMVTLDRIKRIDVKEDYAVWKSYAREHEVHPSIPAYLDVRRENFYRTEANAEGHYFVTARGWEDLSRMMYVYEELGLPVTDEFVFQYIQQPEVAKDFAGFYSLCRKYQEDYAFLELLDGTMEKAAVKAKEERLKRAGYDERFAVVSLLLGAVHAALAQYSAKERELRSLFEEVRRLKNSLDILRPEEADEMLCREIEKRQHALEVKKEAGLYREDEAFLAGYVTDWVRRFLYEWKKVKNREECTASSFLKEMFGREKEKLDESREDMCRLLERAFAFAGEAFAGGQEMAVFTEEISGDDTVMKFIMDNGCRAYQKAGEILQTEKRERELREEIRQLAECLQTGEKFS</sequence>
<feature type="domain" description="AAA+ ATPase" evidence="1">
    <location>
        <begin position="32"/>
        <end position="185"/>
    </location>
</feature>
<accession>A0A1C7I9V6</accession>
<dbReference type="InterPro" id="IPR003593">
    <property type="entry name" value="AAA+_ATPase"/>
</dbReference>
<protein>
    <submittedName>
        <fullName evidence="2">ATP-binding protein</fullName>
    </submittedName>
</protein>
<dbReference type="InterPro" id="IPR050764">
    <property type="entry name" value="CbbQ/NirQ/NorQ/GpvN"/>
</dbReference>
<evidence type="ECO:0000259" key="1">
    <source>
        <dbReference type="SMART" id="SM00382"/>
    </source>
</evidence>
<dbReference type="RefSeq" id="WP_065541526.1">
    <property type="nucleotide sequence ID" value="NZ_CP015405.2"/>
</dbReference>
<proteinExistence type="predicted"/>
<evidence type="ECO:0000313" key="3">
    <source>
        <dbReference type="Proteomes" id="UP000092574"/>
    </source>
</evidence>
<keyword evidence="3" id="KW-1185">Reference proteome</keyword>
<organism evidence="2 3">
    <name type="scientific">Blautia pseudococcoides</name>
    <dbReference type="NCBI Taxonomy" id="1796616"/>
    <lineage>
        <taxon>Bacteria</taxon>
        <taxon>Bacillati</taxon>
        <taxon>Bacillota</taxon>
        <taxon>Clostridia</taxon>
        <taxon>Lachnospirales</taxon>
        <taxon>Lachnospiraceae</taxon>
        <taxon>Blautia</taxon>
    </lineage>
</organism>
<dbReference type="SUPFAM" id="SSF52540">
    <property type="entry name" value="P-loop containing nucleoside triphosphate hydrolases"/>
    <property type="match status" value="1"/>
</dbReference>
<dbReference type="OrthoDB" id="9808317at2"/>
<dbReference type="InterPro" id="IPR011704">
    <property type="entry name" value="ATPase_dyneun-rel_AAA"/>
</dbReference>
<dbReference type="GO" id="GO:0016887">
    <property type="term" value="F:ATP hydrolysis activity"/>
    <property type="evidence" value="ECO:0007669"/>
    <property type="project" value="InterPro"/>
</dbReference>
<keyword evidence="2" id="KW-0547">Nucleotide-binding</keyword>